<feature type="domain" description="Anti-bacteriophage protein A/HamA C-terminal" evidence="1">
    <location>
        <begin position="26"/>
        <end position="256"/>
    </location>
</feature>
<gene>
    <name evidence="2" type="ORF">ERS852380_03248</name>
</gene>
<accession>A0A8D9P3R7</accession>
<proteinExistence type="predicted"/>
<organism evidence="2 3">
    <name type="scientific">Parabacteroides distasonis</name>
    <dbReference type="NCBI Taxonomy" id="823"/>
    <lineage>
        <taxon>Bacteria</taxon>
        <taxon>Pseudomonadati</taxon>
        <taxon>Bacteroidota</taxon>
        <taxon>Bacteroidia</taxon>
        <taxon>Bacteroidales</taxon>
        <taxon>Tannerellaceae</taxon>
        <taxon>Parabacteroides</taxon>
    </lineage>
</organism>
<evidence type="ECO:0000313" key="2">
    <source>
        <dbReference type="EMBL" id="CUO83724.1"/>
    </source>
</evidence>
<dbReference type="Proteomes" id="UP000095455">
    <property type="component" value="Unassembled WGS sequence"/>
</dbReference>
<protein>
    <recommendedName>
        <fullName evidence="1">Anti-bacteriophage protein A/HamA C-terminal domain-containing protein</fullName>
    </recommendedName>
</protein>
<sequence>MVNLISYFTKNSILSASAGLEIYDFTGDSIAFVQDCVRRFREAYISEEKLERIVAESKTATRKDAIERRLPQKASNKAGDFGEILSYYLWTETFASDANIRPMKIRWKEHPDMPSHLVDVILLRRVDEDSACPDDKMYTIESKVWTSPMKEGHSSLTDALSDAIKDKTERAAKTIPYLVSQYERDDEYALADQVRRFGDPVNYPYIKKHFAIAIVESTQANDHIANFNKVLQAANTNIPVYLLPIADLKNIYNQLYLNIPNN</sequence>
<dbReference type="RefSeq" id="WP_057317437.1">
    <property type="nucleotide sequence ID" value="NZ_CABMKT010000001.1"/>
</dbReference>
<evidence type="ECO:0000313" key="3">
    <source>
        <dbReference type="Proteomes" id="UP000095455"/>
    </source>
</evidence>
<dbReference type="Pfam" id="PF08878">
    <property type="entry name" value="HamA"/>
    <property type="match status" value="1"/>
</dbReference>
<dbReference type="AlphaFoldDB" id="A0A8D9P3R7"/>
<name>A0A8D9P3R7_PARDI</name>
<evidence type="ECO:0000259" key="1">
    <source>
        <dbReference type="Pfam" id="PF08878"/>
    </source>
</evidence>
<comment type="caution">
    <text evidence="2">The sequence shown here is derived from an EMBL/GenBank/DDBJ whole genome shotgun (WGS) entry which is preliminary data.</text>
</comment>
<dbReference type="EMBL" id="CYYK01000012">
    <property type="protein sequence ID" value="CUO83724.1"/>
    <property type="molecule type" value="Genomic_DNA"/>
</dbReference>
<dbReference type="InterPro" id="IPR014976">
    <property type="entry name" value="AbpA_HamA_C"/>
</dbReference>
<reference evidence="2 3" key="1">
    <citation type="submission" date="2015-09" db="EMBL/GenBank/DDBJ databases">
        <authorList>
            <consortium name="Pathogen Informatics"/>
        </authorList>
    </citation>
    <scope>NUCLEOTIDE SEQUENCE [LARGE SCALE GENOMIC DNA]</scope>
    <source>
        <strain evidence="2 3">2789STDY5608822</strain>
    </source>
</reference>